<keyword evidence="2" id="KW-1133">Transmembrane helix</keyword>
<dbReference type="EMBL" id="CP032630">
    <property type="protein sequence ID" value="AYF97126.1"/>
    <property type="molecule type" value="Genomic_DNA"/>
</dbReference>
<keyword evidence="2" id="KW-0812">Transmembrane</keyword>
<proteinExistence type="predicted"/>
<evidence type="ECO:0000313" key="3">
    <source>
        <dbReference type="EMBL" id="AYF97126.1"/>
    </source>
</evidence>
<gene>
    <name evidence="3" type="ORF">D7I47_01925</name>
</gene>
<evidence type="ECO:0000313" key="4">
    <source>
        <dbReference type="Proteomes" id="UP000278886"/>
    </source>
</evidence>
<keyword evidence="2" id="KW-0472">Membrane</keyword>
<reference evidence="4" key="1">
    <citation type="submission" date="2018-09" db="EMBL/GenBank/DDBJ databases">
        <title>Genome sequencing of strain 2DFWR-13.</title>
        <authorList>
            <person name="Heo J."/>
            <person name="Kim S.-J."/>
            <person name="Kwon S.-W."/>
        </authorList>
    </citation>
    <scope>NUCLEOTIDE SEQUENCE [LARGE SCALE GENOMIC DNA]</scope>
    <source>
        <strain evidence="4">2DFWR-13</strain>
    </source>
</reference>
<name>A0A387B7Q8_9MICO</name>
<dbReference type="Proteomes" id="UP000278886">
    <property type="component" value="Chromosome"/>
</dbReference>
<evidence type="ECO:0008006" key="5">
    <source>
        <dbReference type="Google" id="ProtNLM"/>
    </source>
</evidence>
<feature type="transmembrane region" description="Helical" evidence="2">
    <location>
        <begin position="65"/>
        <end position="87"/>
    </location>
</feature>
<protein>
    <recommendedName>
        <fullName evidence="5">DNA polymerase III subunit gamma/tau</fullName>
    </recommendedName>
</protein>
<evidence type="ECO:0000256" key="2">
    <source>
        <dbReference type="SAM" id="Phobius"/>
    </source>
</evidence>
<accession>A0A387B7Q8</accession>
<sequence length="160" mass="16529">MSTRAPEPEEPDDDAALHWAGDEARGQAAPRLRGEPVADADGTDAASAAGTAAAASADRRTPRELALLVATGVFGGLYLALAVGWILSVQLLGYPGLDLAGEVMWQFGEFLAMIAAVLWFGAALTLTPPGTAHRGAKRFVALLLGVALLLPWPFLLGALG</sequence>
<feature type="transmembrane region" description="Helical" evidence="2">
    <location>
        <begin position="139"/>
        <end position="159"/>
    </location>
</feature>
<organism evidence="3 4">
    <name type="scientific">Protaetiibacter intestinalis</name>
    <dbReference type="NCBI Taxonomy" id="2419774"/>
    <lineage>
        <taxon>Bacteria</taxon>
        <taxon>Bacillati</taxon>
        <taxon>Actinomycetota</taxon>
        <taxon>Actinomycetes</taxon>
        <taxon>Micrococcales</taxon>
        <taxon>Microbacteriaceae</taxon>
        <taxon>Protaetiibacter</taxon>
    </lineage>
</organism>
<dbReference type="OrthoDB" id="4981704at2"/>
<keyword evidence="4" id="KW-1185">Reference proteome</keyword>
<feature type="region of interest" description="Disordered" evidence="1">
    <location>
        <begin position="1"/>
        <end position="45"/>
    </location>
</feature>
<dbReference type="KEGG" id="lyd:D7I47_01925"/>
<dbReference type="AlphaFoldDB" id="A0A387B7Q8"/>
<feature type="transmembrane region" description="Helical" evidence="2">
    <location>
        <begin position="107"/>
        <end position="127"/>
    </location>
</feature>
<evidence type="ECO:0000256" key="1">
    <source>
        <dbReference type="SAM" id="MobiDB-lite"/>
    </source>
</evidence>
<dbReference type="RefSeq" id="WP_120761477.1">
    <property type="nucleotide sequence ID" value="NZ_CP032630.1"/>
</dbReference>